<name>A0A7R9KB88_9ACAR</name>
<dbReference type="Gene3D" id="1.10.533.10">
    <property type="entry name" value="Death Domain, Fas"/>
    <property type="match status" value="1"/>
</dbReference>
<dbReference type="GO" id="GO:0015026">
    <property type="term" value="F:coreceptor activity"/>
    <property type="evidence" value="ECO:0007669"/>
    <property type="project" value="TreeGrafter"/>
</dbReference>
<dbReference type="PANTHER" id="PTHR46605:SF2">
    <property type="entry name" value="TNFR-CYS DOMAIN-CONTAINING PROTEIN"/>
    <property type="match status" value="1"/>
</dbReference>
<dbReference type="SUPFAM" id="SSF47986">
    <property type="entry name" value="DEATH domain"/>
    <property type="match status" value="1"/>
</dbReference>
<evidence type="ECO:0000259" key="2">
    <source>
        <dbReference type="PROSITE" id="PS50017"/>
    </source>
</evidence>
<dbReference type="OrthoDB" id="10048028at2759"/>
<proteinExistence type="predicted"/>
<keyword evidence="1" id="KW-0812">Transmembrane</keyword>
<keyword evidence="1" id="KW-1133">Transmembrane helix</keyword>
<dbReference type="Proteomes" id="UP000759131">
    <property type="component" value="Unassembled WGS sequence"/>
</dbReference>
<dbReference type="GO" id="GO:0048406">
    <property type="term" value="F:nerve growth factor binding"/>
    <property type="evidence" value="ECO:0007669"/>
    <property type="project" value="TreeGrafter"/>
</dbReference>
<protein>
    <recommendedName>
        <fullName evidence="2">Death domain-containing protein</fullName>
    </recommendedName>
</protein>
<dbReference type="SMART" id="SM00005">
    <property type="entry name" value="DEATH"/>
    <property type="match status" value="1"/>
</dbReference>
<gene>
    <name evidence="3" type="ORF">OSB1V03_LOCUS338</name>
</gene>
<dbReference type="EMBL" id="OC854640">
    <property type="protein sequence ID" value="CAD7619840.1"/>
    <property type="molecule type" value="Genomic_DNA"/>
</dbReference>
<sequence>MIDKRKLKYSLNHIIDENFKEDEGFNALPLYFGLLIIIVLVIIMYFILQLRIKHNVKSAANLKSSQQTFKYPVNYHNIYNNSKGFYSQNAKHYNFNQFVKTSKASVDCEKLNEKATNCLIVKRYNELNTSVRRAFEINLNNKTKSWKSLAKELGYTDASISIFESLGRQRMNCVQYFLTDWSKYEDSTINSLIKALHKIGRIDCIIIIDPSFRVSPY</sequence>
<dbReference type="InterPro" id="IPR011029">
    <property type="entry name" value="DEATH-like_dom_sf"/>
</dbReference>
<dbReference type="PROSITE" id="PS50017">
    <property type="entry name" value="DEATH_DOMAIN"/>
    <property type="match status" value="1"/>
</dbReference>
<dbReference type="GO" id="GO:0005886">
    <property type="term" value="C:plasma membrane"/>
    <property type="evidence" value="ECO:0007669"/>
    <property type="project" value="TreeGrafter"/>
</dbReference>
<dbReference type="AlphaFoldDB" id="A0A7R9KB88"/>
<organism evidence="3">
    <name type="scientific">Medioppia subpectinata</name>
    <dbReference type="NCBI Taxonomy" id="1979941"/>
    <lineage>
        <taxon>Eukaryota</taxon>
        <taxon>Metazoa</taxon>
        <taxon>Ecdysozoa</taxon>
        <taxon>Arthropoda</taxon>
        <taxon>Chelicerata</taxon>
        <taxon>Arachnida</taxon>
        <taxon>Acari</taxon>
        <taxon>Acariformes</taxon>
        <taxon>Sarcoptiformes</taxon>
        <taxon>Oribatida</taxon>
        <taxon>Brachypylina</taxon>
        <taxon>Oppioidea</taxon>
        <taxon>Oppiidae</taxon>
        <taxon>Medioppia</taxon>
    </lineage>
</organism>
<reference evidence="3" key="1">
    <citation type="submission" date="2020-11" db="EMBL/GenBank/DDBJ databases">
        <authorList>
            <person name="Tran Van P."/>
        </authorList>
    </citation>
    <scope>NUCLEOTIDE SEQUENCE</scope>
</reference>
<feature type="domain" description="Death" evidence="2">
    <location>
        <begin position="145"/>
        <end position="212"/>
    </location>
</feature>
<evidence type="ECO:0000313" key="3">
    <source>
        <dbReference type="EMBL" id="CAD7619840.1"/>
    </source>
</evidence>
<dbReference type="PANTHER" id="PTHR46605">
    <property type="entry name" value="TUMOR NECROSIS FACTOR RECEPTOR"/>
    <property type="match status" value="1"/>
</dbReference>
<dbReference type="EMBL" id="CAJPIZ010000065">
    <property type="protein sequence ID" value="CAG2100270.1"/>
    <property type="molecule type" value="Genomic_DNA"/>
</dbReference>
<feature type="transmembrane region" description="Helical" evidence="1">
    <location>
        <begin position="28"/>
        <end position="48"/>
    </location>
</feature>
<dbReference type="GO" id="GO:0007266">
    <property type="term" value="P:Rho protein signal transduction"/>
    <property type="evidence" value="ECO:0007669"/>
    <property type="project" value="TreeGrafter"/>
</dbReference>
<keyword evidence="4" id="KW-1185">Reference proteome</keyword>
<dbReference type="GO" id="GO:0009986">
    <property type="term" value="C:cell surface"/>
    <property type="evidence" value="ECO:0007669"/>
    <property type="project" value="TreeGrafter"/>
</dbReference>
<keyword evidence="1" id="KW-0472">Membrane</keyword>
<evidence type="ECO:0000313" key="4">
    <source>
        <dbReference type="Proteomes" id="UP000759131"/>
    </source>
</evidence>
<accession>A0A7R9KB88</accession>
<dbReference type="InterPro" id="IPR052302">
    <property type="entry name" value="Neurotrophin_rcpt-DD"/>
</dbReference>
<dbReference type="Pfam" id="PF00531">
    <property type="entry name" value="Death"/>
    <property type="match status" value="1"/>
</dbReference>
<dbReference type="GO" id="GO:0005035">
    <property type="term" value="F:death receptor activity"/>
    <property type="evidence" value="ECO:0007669"/>
    <property type="project" value="TreeGrafter"/>
</dbReference>
<dbReference type="InterPro" id="IPR000488">
    <property type="entry name" value="Death_dom"/>
</dbReference>
<evidence type="ECO:0000256" key="1">
    <source>
        <dbReference type="SAM" id="Phobius"/>
    </source>
</evidence>